<dbReference type="PANTHER" id="PTHR36194">
    <property type="entry name" value="S-LAYER-LIKE PROTEIN"/>
    <property type="match status" value="1"/>
</dbReference>
<dbReference type="InterPro" id="IPR005532">
    <property type="entry name" value="SUMF_dom"/>
</dbReference>
<dbReference type="AlphaFoldDB" id="A0A0R2WYJ1"/>
<feature type="domain" description="PEGA" evidence="3">
    <location>
        <begin position="122"/>
        <end position="190"/>
    </location>
</feature>
<sequence>MSELHDDEIEVIDFEPVTETKRGFSYRFRWLHAFLAVFGAAALLSAWFVLTARSVLVEVNPITAQIEIKEGFALRVGARYLMRSGDYRVALSNPGFHDELITLVIDDEAAQTHNFAMRKLPGIVTIKSTPEGGRVRIDGVDVGVAPLAEIDVEPGVHEISITRARYLPATQTIDIEGRRQQQAFELTLAPAWATVSFTTTPVGAELFVDGESAGTTPLNAEILQGRREVTLKLAGHKAWQERLDLDAGTSLIIPRVELEPADGLVFIQSQPSGASVTIDGEFKGQTPLEVALAPNINHTLTFFKNGYASKETSLTTQPNEARELAVSLDPVLSDVVVVATPSDAELFIDGVSRGSANQTLALMAISQRIEIRKEGFVPYEAEFTPRRGLQQEIRVNLTSLEEARIAAIKPFITNAAGQRLKLFNPDRFEMGASRREAGRRPNETIRDIVLERPFYLSLTEVTNSQFRQFDSEHSSGTSNGMTLNNEGQPVVRITWQQAALFCNWLSEKGGENGSLTPFYTVVDDAVVGFDAESHGYRLPTEAEWAWAARRDIADPSGVRKFSWDGDLPPPDGAGNLADVSARAFLGDI</sequence>
<organism evidence="4 5">
    <name type="scientific">OM182 bacterium BACL3 MAG-120924-bin41</name>
    <dbReference type="NCBI Taxonomy" id="1655632"/>
    <lineage>
        <taxon>Bacteria</taxon>
        <taxon>Pseudomonadati</taxon>
        <taxon>Pseudomonadota</taxon>
        <taxon>Gammaproteobacteria</taxon>
        <taxon>OMG group</taxon>
        <taxon>OM182 clade</taxon>
    </lineage>
</organism>
<feature type="domain" description="PEGA" evidence="3">
    <location>
        <begin position="192"/>
        <end position="250"/>
    </location>
</feature>
<dbReference type="Pfam" id="PF08308">
    <property type="entry name" value="PEGA"/>
    <property type="match status" value="4"/>
</dbReference>
<feature type="domain" description="PEGA" evidence="3">
    <location>
        <begin position="264"/>
        <end position="329"/>
    </location>
</feature>
<comment type="caution">
    <text evidence="4">The sequence shown here is derived from an EMBL/GenBank/DDBJ whole genome shotgun (WGS) entry which is preliminary data.</text>
</comment>
<dbReference type="Pfam" id="PF03781">
    <property type="entry name" value="FGE-sulfatase"/>
    <property type="match status" value="1"/>
</dbReference>
<dbReference type="InterPro" id="IPR016187">
    <property type="entry name" value="CTDL_fold"/>
</dbReference>
<reference evidence="4 5" key="1">
    <citation type="submission" date="2015-10" db="EMBL/GenBank/DDBJ databases">
        <title>Metagenome-Assembled Genomes uncover a global brackish microbiome.</title>
        <authorList>
            <person name="Hugerth L.W."/>
            <person name="Larsson J."/>
            <person name="Alneberg J."/>
            <person name="Lindh M.V."/>
            <person name="Legrand C."/>
            <person name="Pinhassi J."/>
            <person name="Andersson A.F."/>
        </authorList>
    </citation>
    <scope>NUCLEOTIDE SEQUENCE [LARGE SCALE GENOMIC DNA]</scope>
    <source>
        <strain evidence="4">BACL3 MAG-120924-bin41</strain>
    </source>
</reference>
<proteinExistence type="predicted"/>
<keyword evidence="1" id="KW-0812">Transmembrane</keyword>
<feature type="domain" description="Sulfatase-modifying factor enzyme-like" evidence="2">
    <location>
        <begin position="427"/>
        <end position="553"/>
    </location>
</feature>
<dbReference type="Gene3D" id="3.90.1580.10">
    <property type="entry name" value="paralog of FGE (formylglycine-generating enzyme)"/>
    <property type="match status" value="1"/>
</dbReference>
<name>A0A0R2WYJ1_9GAMM</name>
<evidence type="ECO:0000313" key="5">
    <source>
        <dbReference type="Proteomes" id="UP000052138"/>
    </source>
</evidence>
<keyword evidence="1" id="KW-0472">Membrane</keyword>
<feature type="non-terminal residue" evidence="4">
    <location>
        <position position="588"/>
    </location>
</feature>
<protein>
    <recommendedName>
        <fullName evidence="6">PEGA domain-containing protein</fullName>
    </recommendedName>
</protein>
<feature type="transmembrane region" description="Helical" evidence="1">
    <location>
        <begin position="30"/>
        <end position="50"/>
    </location>
</feature>
<evidence type="ECO:0008006" key="6">
    <source>
        <dbReference type="Google" id="ProtNLM"/>
    </source>
</evidence>
<evidence type="ECO:0000313" key="4">
    <source>
        <dbReference type="EMBL" id="KRP28944.1"/>
    </source>
</evidence>
<dbReference type="SUPFAM" id="SSF56436">
    <property type="entry name" value="C-type lectin-like"/>
    <property type="match status" value="1"/>
</dbReference>
<gene>
    <name evidence="4" type="ORF">ABS30_04480</name>
</gene>
<dbReference type="InterPro" id="IPR013229">
    <property type="entry name" value="PEGA"/>
</dbReference>
<accession>A0A0R2WYJ1</accession>
<evidence type="ECO:0000256" key="1">
    <source>
        <dbReference type="SAM" id="Phobius"/>
    </source>
</evidence>
<dbReference type="Proteomes" id="UP000052138">
    <property type="component" value="Unassembled WGS sequence"/>
</dbReference>
<dbReference type="EMBL" id="LIDJ01000101">
    <property type="protein sequence ID" value="KRP28944.1"/>
    <property type="molecule type" value="Genomic_DNA"/>
</dbReference>
<keyword evidence="1" id="KW-1133">Transmembrane helix</keyword>
<evidence type="ECO:0000259" key="2">
    <source>
        <dbReference type="Pfam" id="PF03781"/>
    </source>
</evidence>
<dbReference type="InterPro" id="IPR042095">
    <property type="entry name" value="SUMF_sf"/>
</dbReference>
<evidence type="ECO:0000259" key="3">
    <source>
        <dbReference type="Pfam" id="PF08308"/>
    </source>
</evidence>
<dbReference type="PANTHER" id="PTHR36194:SF1">
    <property type="entry name" value="S-LAYER-LIKE PROTEIN"/>
    <property type="match status" value="1"/>
</dbReference>
<feature type="domain" description="PEGA" evidence="3">
    <location>
        <begin position="333"/>
        <end position="398"/>
    </location>
</feature>